<feature type="repeat" description="TPR" evidence="3">
    <location>
        <begin position="97"/>
        <end position="130"/>
    </location>
</feature>
<evidence type="ECO:0000313" key="4">
    <source>
        <dbReference type="EMBL" id="WIA22755.1"/>
    </source>
</evidence>
<dbReference type="Gene3D" id="2.70.160.11">
    <property type="entry name" value="Hnrnp arginine n-methyltransferase1"/>
    <property type="match status" value="1"/>
</dbReference>
<dbReference type="Gene3D" id="1.25.40.10">
    <property type="entry name" value="Tetratricopeptide repeat domain"/>
    <property type="match status" value="1"/>
</dbReference>
<dbReference type="PANTHER" id="PTHR22904:SF523">
    <property type="entry name" value="STRESS-INDUCED-PHOSPHOPROTEIN 1"/>
    <property type="match status" value="1"/>
</dbReference>
<evidence type="ECO:0000256" key="3">
    <source>
        <dbReference type="PROSITE-ProRule" id="PRU00339"/>
    </source>
</evidence>
<dbReference type="InterPro" id="IPR019734">
    <property type="entry name" value="TPR_rpt"/>
</dbReference>
<dbReference type="InterPro" id="IPR011990">
    <property type="entry name" value="TPR-like_helical_dom_sf"/>
</dbReference>
<evidence type="ECO:0000313" key="5">
    <source>
        <dbReference type="Proteomes" id="UP001244341"/>
    </source>
</evidence>
<keyword evidence="1" id="KW-0677">Repeat</keyword>
<dbReference type="InterPro" id="IPR029063">
    <property type="entry name" value="SAM-dependent_MTases_sf"/>
</dbReference>
<dbReference type="EMBL" id="CP126222">
    <property type="protein sequence ID" value="WIA22755.1"/>
    <property type="molecule type" value="Genomic_DNA"/>
</dbReference>
<reference evidence="4 5" key="1">
    <citation type="submission" date="2023-05" db="EMBL/GenBank/DDBJ databases">
        <title>A 100% complete, gapless, phased diploid assembly of the Scenedesmus obliquus UTEX 3031 genome.</title>
        <authorList>
            <person name="Biondi T.C."/>
            <person name="Hanschen E.R."/>
            <person name="Kwon T."/>
            <person name="Eng W."/>
            <person name="Kruse C.P.S."/>
            <person name="Koehler S.I."/>
            <person name="Kunde Y."/>
            <person name="Gleasner C.D."/>
            <person name="You Mak K.T."/>
            <person name="Polle J."/>
            <person name="Hovde B.T."/>
            <person name="Starkenburg S.R."/>
        </authorList>
    </citation>
    <scope>NUCLEOTIDE SEQUENCE [LARGE SCALE GENOMIC DNA]</scope>
    <source>
        <strain evidence="4 5">DOE0152z</strain>
    </source>
</reference>
<dbReference type="Pfam" id="PF13424">
    <property type="entry name" value="TPR_12"/>
    <property type="match status" value="1"/>
</dbReference>
<dbReference type="SUPFAM" id="SSF48452">
    <property type="entry name" value="TPR-like"/>
    <property type="match status" value="1"/>
</dbReference>
<accession>A0ABY8UN95</accession>
<dbReference type="Gene3D" id="3.40.50.150">
    <property type="entry name" value="Vaccinia Virus protein VP39"/>
    <property type="match status" value="1"/>
</dbReference>
<dbReference type="Pfam" id="PF13181">
    <property type="entry name" value="TPR_8"/>
    <property type="match status" value="1"/>
</dbReference>
<name>A0ABY8UN95_TETOB</name>
<organism evidence="4 5">
    <name type="scientific">Tetradesmus obliquus</name>
    <name type="common">Green alga</name>
    <name type="synonym">Acutodesmus obliquus</name>
    <dbReference type="NCBI Taxonomy" id="3088"/>
    <lineage>
        <taxon>Eukaryota</taxon>
        <taxon>Viridiplantae</taxon>
        <taxon>Chlorophyta</taxon>
        <taxon>core chlorophytes</taxon>
        <taxon>Chlorophyceae</taxon>
        <taxon>CS clade</taxon>
        <taxon>Sphaeropleales</taxon>
        <taxon>Scenedesmaceae</taxon>
        <taxon>Tetradesmus</taxon>
    </lineage>
</organism>
<keyword evidence="2 3" id="KW-0802">TPR repeat</keyword>
<proteinExistence type="predicted"/>
<protein>
    <submittedName>
        <fullName evidence="4">Uncharacterized protein</fullName>
    </submittedName>
</protein>
<dbReference type="SUPFAM" id="SSF53335">
    <property type="entry name" value="S-adenosyl-L-methionine-dependent methyltransferases"/>
    <property type="match status" value="1"/>
</dbReference>
<gene>
    <name evidence="4" type="ORF">OEZ85_001156</name>
</gene>
<keyword evidence="5" id="KW-1185">Reference proteome</keyword>
<dbReference type="Proteomes" id="UP001244341">
    <property type="component" value="Chromosome 15b"/>
</dbReference>
<sequence>MVLSSTIAGLNKAAVAAIKAGDHQQAITLLSQLFQQAAAQHTTHPELFIAHSNKAACHLALGQHREALQDAEACLQLLRAASARAGLLSPSRHPHWPKACQRLGGALLGLGQHRQAAAAFEAGLEADPFNPSLKDVYEYVRTQCDIAAPKNYLHRQLLDAPRLSAWWSATAAAVAAVAASGRQPRVLLLGAKGGLLALAAVRAGAVHVTCVEQSPYLAAACRKVLLYNGVPASSFSVTSSHPTTLQLGRDLPCVCNCLVADIIDNGVLSGGFIPAVAHTLDELLVREEPVIVPAAVTVMAQAVGVRPSGCEVHGGKLAAHCEDGCENVSSSSWLDLSALNKHRWTPSHCLPSPLDPSSFIPLSAPVHVWHMPSLAVAADTSAVAQLDVEMQQTGSWAAVAVWAELQLFGTIRFSTAGEPAYQWFG</sequence>
<dbReference type="PROSITE" id="PS50005">
    <property type="entry name" value="TPR"/>
    <property type="match status" value="1"/>
</dbReference>
<dbReference type="PANTHER" id="PTHR22904">
    <property type="entry name" value="TPR REPEAT CONTAINING PROTEIN"/>
    <property type="match status" value="1"/>
</dbReference>
<dbReference type="SMART" id="SM00028">
    <property type="entry name" value="TPR"/>
    <property type="match status" value="3"/>
</dbReference>
<evidence type="ECO:0000256" key="1">
    <source>
        <dbReference type="ARBA" id="ARBA00022737"/>
    </source>
</evidence>
<evidence type="ECO:0000256" key="2">
    <source>
        <dbReference type="ARBA" id="ARBA00022803"/>
    </source>
</evidence>